<evidence type="ECO:0000313" key="3">
    <source>
        <dbReference type="Proteomes" id="UP000315525"/>
    </source>
</evidence>
<name>A0A523UNH9_UNCT6</name>
<reference evidence="2 3" key="1">
    <citation type="submission" date="2019-03" db="EMBL/GenBank/DDBJ databases">
        <title>Metabolic potential of uncultured bacteria and archaea associated with petroleum seepage in deep-sea sediments.</title>
        <authorList>
            <person name="Dong X."/>
            <person name="Hubert C."/>
        </authorList>
    </citation>
    <scope>NUCLEOTIDE SEQUENCE [LARGE SCALE GENOMIC DNA]</scope>
    <source>
        <strain evidence="2">E44_bin18</strain>
    </source>
</reference>
<organism evidence="2 3">
    <name type="scientific">candidate division TA06 bacterium</name>
    <dbReference type="NCBI Taxonomy" id="2250710"/>
    <lineage>
        <taxon>Bacteria</taxon>
        <taxon>Bacteria division TA06</taxon>
    </lineage>
</organism>
<protein>
    <submittedName>
        <fullName evidence="2">Uncharacterized protein</fullName>
    </submittedName>
</protein>
<accession>A0A523UNH9</accession>
<sequence>MRYVFVAALSMLVVVSFPAAPCKAFPLTIGVGGGFLAPAGDFGQDITGGMSVTSGFAVFPVEKLRIGLHVSYASLKGKGNNGLVLEMLNGELHGRYTLHSFTKDVGLYGLLGTGYSLLNRSLGTGEEKGYQLSGVLGGGTEFHIAGGTMLDAGILFRRYFSKKPGDLVFLNIGFWHKL</sequence>
<comment type="caution">
    <text evidence="2">The sequence shown here is derived from an EMBL/GenBank/DDBJ whole genome shotgun (WGS) entry which is preliminary data.</text>
</comment>
<dbReference type="SUPFAM" id="SSF56925">
    <property type="entry name" value="OMPA-like"/>
    <property type="match status" value="1"/>
</dbReference>
<evidence type="ECO:0000313" key="2">
    <source>
        <dbReference type="EMBL" id="TET44094.1"/>
    </source>
</evidence>
<dbReference type="InterPro" id="IPR011250">
    <property type="entry name" value="OMP/PagP_B-barrel"/>
</dbReference>
<dbReference type="EMBL" id="SOJN01000138">
    <property type="protein sequence ID" value="TET44094.1"/>
    <property type="molecule type" value="Genomic_DNA"/>
</dbReference>
<evidence type="ECO:0000256" key="1">
    <source>
        <dbReference type="SAM" id="SignalP"/>
    </source>
</evidence>
<keyword evidence="1" id="KW-0732">Signal</keyword>
<gene>
    <name evidence="2" type="ORF">E3J62_11235</name>
</gene>
<feature type="signal peptide" evidence="1">
    <location>
        <begin position="1"/>
        <end position="19"/>
    </location>
</feature>
<proteinExistence type="predicted"/>
<dbReference type="AlphaFoldDB" id="A0A523UNH9"/>
<feature type="chain" id="PRO_5022051885" evidence="1">
    <location>
        <begin position="20"/>
        <end position="178"/>
    </location>
</feature>
<dbReference type="Proteomes" id="UP000315525">
    <property type="component" value="Unassembled WGS sequence"/>
</dbReference>